<evidence type="ECO:0008006" key="3">
    <source>
        <dbReference type="Google" id="ProtNLM"/>
    </source>
</evidence>
<proteinExistence type="predicted"/>
<dbReference type="Proteomes" id="UP000467305">
    <property type="component" value="Unassembled WGS sequence"/>
</dbReference>
<organism evidence="1 2">
    <name type="scientific">Tenacibaculum aiptasiae</name>
    <dbReference type="NCBI Taxonomy" id="426481"/>
    <lineage>
        <taxon>Bacteria</taxon>
        <taxon>Pseudomonadati</taxon>
        <taxon>Bacteroidota</taxon>
        <taxon>Flavobacteriia</taxon>
        <taxon>Flavobacteriales</taxon>
        <taxon>Flavobacteriaceae</taxon>
        <taxon>Tenacibaculum</taxon>
    </lineage>
</organism>
<dbReference type="AlphaFoldDB" id="A0A7J5APS5"/>
<reference evidence="1 2" key="1">
    <citation type="submission" date="2019-09" db="EMBL/GenBank/DDBJ databases">
        <authorList>
            <person name="Cao W.R."/>
        </authorList>
    </citation>
    <scope>NUCLEOTIDE SEQUENCE [LARGE SCALE GENOMIC DNA]</scope>
    <source>
        <strain evidence="2">a4</strain>
    </source>
</reference>
<dbReference type="OrthoDB" id="572168at2"/>
<dbReference type="RefSeq" id="WP_150898803.1">
    <property type="nucleotide sequence ID" value="NZ_CBDCSN010000003.1"/>
</dbReference>
<name>A0A7J5APS5_9FLAO</name>
<sequence>MEQILKDLIKNVKENIPGFIAISVAEMSTGESLMSDSVDPDFDPALASAFNVSIINSKREAIKTLGLDENLRDIHFKLDNHIHVINMSPGGDYFIYLAVDSKKANLALTRTMLNKYKIELNAVL</sequence>
<comment type="caution">
    <text evidence="1">The sequence shown here is derived from an EMBL/GenBank/DDBJ whole genome shotgun (WGS) entry which is preliminary data.</text>
</comment>
<accession>A0A7J5APS5</accession>
<keyword evidence="2" id="KW-1185">Reference proteome</keyword>
<evidence type="ECO:0000313" key="1">
    <source>
        <dbReference type="EMBL" id="KAB1159557.1"/>
    </source>
</evidence>
<protein>
    <recommendedName>
        <fullName evidence="3">Roadblock/LC7 domain-containing protein</fullName>
    </recommendedName>
</protein>
<gene>
    <name evidence="1" type="ORF">F7018_04400</name>
</gene>
<evidence type="ECO:0000313" key="2">
    <source>
        <dbReference type="Proteomes" id="UP000467305"/>
    </source>
</evidence>
<dbReference type="EMBL" id="WAAU01000008">
    <property type="protein sequence ID" value="KAB1159557.1"/>
    <property type="molecule type" value="Genomic_DNA"/>
</dbReference>